<accession>A8MCN0</accession>
<dbReference type="GO" id="GO:0046872">
    <property type="term" value="F:metal ion binding"/>
    <property type="evidence" value="ECO:0007669"/>
    <property type="project" value="UniProtKB-KW"/>
</dbReference>
<dbReference type="Pfam" id="PF03747">
    <property type="entry name" value="ADP_ribosyl_GH"/>
    <property type="match status" value="1"/>
</dbReference>
<dbReference type="EMBL" id="CP000852">
    <property type="protein sequence ID" value="ABW01536.1"/>
    <property type="molecule type" value="Genomic_DNA"/>
</dbReference>
<dbReference type="GeneID" id="25393780"/>
<dbReference type="AlphaFoldDB" id="A8MCN0"/>
<dbReference type="eggNOG" id="arCOG04448">
    <property type="taxonomic scope" value="Archaea"/>
</dbReference>
<dbReference type="RefSeq" id="WP_012185756.1">
    <property type="nucleotide sequence ID" value="NC_009954.1"/>
</dbReference>
<evidence type="ECO:0000313" key="3">
    <source>
        <dbReference type="Proteomes" id="UP000001137"/>
    </source>
</evidence>
<keyword evidence="1" id="KW-0479">Metal-binding</keyword>
<dbReference type="Gene3D" id="1.10.4080.10">
    <property type="entry name" value="ADP-ribosylation/Crystallin J1"/>
    <property type="match status" value="1"/>
</dbReference>
<comment type="cofactor">
    <cofactor evidence="1">
        <name>Mg(2+)</name>
        <dbReference type="ChEBI" id="CHEBI:18420"/>
    </cofactor>
    <text evidence="1">Binds 2 magnesium ions per subunit.</text>
</comment>
<dbReference type="SUPFAM" id="SSF101478">
    <property type="entry name" value="ADP-ribosylglycohydrolase"/>
    <property type="match status" value="1"/>
</dbReference>
<dbReference type="Proteomes" id="UP000001137">
    <property type="component" value="Chromosome"/>
</dbReference>
<feature type="binding site" evidence="1">
    <location>
        <position position="261"/>
    </location>
    <ligand>
        <name>Mg(2+)</name>
        <dbReference type="ChEBI" id="CHEBI:18420"/>
        <label>1</label>
    </ligand>
</feature>
<evidence type="ECO:0000313" key="2">
    <source>
        <dbReference type="EMBL" id="ABW01536.1"/>
    </source>
</evidence>
<feature type="binding site" evidence="1">
    <location>
        <position position="263"/>
    </location>
    <ligand>
        <name>Mg(2+)</name>
        <dbReference type="ChEBI" id="CHEBI:18420"/>
        <label>1</label>
    </ligand>
</feature>
<dbReference type="KEGG" id="cma:Cmaq_0700"/>
<protein>
    <submittedName>
        <fullName evidence="2">ADP-ribosylation/Crystallin J1</fullName>
    </submittedName>
</protein>
<dbReference type="InterPro" id="IPR036705">
    <property type="entry name" value="Ribosyl_crysJ1_sf"/>
</dbReference>
<gene>
    <name evidence="2" type="ordered locus">Cmaq_0700</name>
</gene>
<dbReference type="HOGENOM" id="CLU_029523_0_0_2"/>
<evidence type="ECO:0000256" key="1">
    <source>
        <dbReference type="PIRSR" id="PIRSR605502-1"/>
    </source>
</evidence>
<sequence>MVSLSRAALFNKVYGGLLGKNAGGSLGTPYERGFGQEDLIDVRLEPKLYPNDDFEVQMAWLRLIEDRGLDVTEHDLAQCWLDCIHYNWDEYGLSKRNLRLGILPPMSGFFNNWFKHCMGSPIRSEVWAMIAPGLPDVAAEYAFKDAIVDHGGGESVYGEVFNAVLESLAFIEGDLIKLIKHALSYIPQNSLTHKAIENALNAYAKGLDLREARRIIIELAPTEYRKIAQYSPINLGFEVLGLLYGNSFMDAIAKTISLGYDTDSTAATVGAVLGIIHGADYIPQDYVKVYEEIMTNETWGGVSNIRSNRTVTELANRILKVTYRLLARYNDRVKINHEGGVEWLIDPFTVKPNESWLNYKPNTWRLRFIGIEATVEHPIGPVLKPNVELPIIITIRSIRLSPINLNYIIHGINTKAYQINPVSGGLFIEPNSTAEVEFRVRLINLNELNTVEHPIIQFTALDSFESINITLTILPPVVWFINKVNDSDEDVDRWVGEAAAGEWAAVYRDGYDLSLEDLIPKGASMVAVGFIYNPGDSRIMHLGIPNNAPYAKLWFNEEPIVESKEKYMLRPNYDGDGRNYADALMRHGWNTVSIKVKRIDEPVSLHFMISESSKNLHRGVTNIIQYKRPSLKTDYDSDEDLKPS</sequence>
<keyword evidence="1" id="KW-0460">Magnesium</keyword>
<name>A8MCN0_CALMQ</name>
<feature type="binding site" evidence="1">
    <location>
        <position position="264"/>
    </location>
    <ligand>
        <name>Mg(2+)</name>
        <dbReference type="ChEBI" id="CHEBI:18420"/>
        <label>1</label>
    </ligand>
</feature>
<reference evidence="2 3" key="1">
    <citation type="submission" date="2007-10" db="EMBL/GenBank/DDBJ databases">
        <title>Complete sequence of Caldivirga maquilingensis IC-167.</title>
        <authorList>
            <consortium name="US DOE Joint Genome Institute"/>
            <person name="Copeland A."/>
            <person name="Lucas S."/>
            <person name="Lapidus A."/>
            <person name="Barry K."/>
            <person name="Glavina del Rio T."/>
            <person name="Dalin E."/>
            <person name="Tice H."/>
            <person name="Pitluck S."/>
            <person name="Saunders E."/>
            <person name="Brettin T."/>
            <person name="Bruce D."/>
            <person name="Detter J.C."/>
            <person name="Han C."/>
            <person name="Schmutz J."/>
            <person name="Larimer F."/>
            <person name="Land M."/>
            <person name="Hauser L."/>
            <person name="Kyrpides N."/>
            <person name="Ivanova N."/>
            <person name="Biddle J.F."/>
            <person name="Zhang Z."/>
            <person name="Fitz-Gibbon S.T."/>
            <person name="Lowe T.M."/>
            <person name="Saltikov C."/>
            <person name="House C.H."/>
            <person name="Richardson P."/>
        </authorList>
    </citation>
    <scope>NUCLEOTIDE SEQUENCE [LARGE SCALE GENOMIC DNA]</scope>
    <source>
        <strain evidence="3">ATCC 700844 / DSM 13496 / JCM 10307 / IC-167</strain>
    </source>
</reference>
<dbReference type="OrthoDB" id="339525at2157"/>
<organism evidence="2 3">
    <name type="scientific">Caldivirga maquilingensis (strain ATCC 700844 / DSM 13496 / JCM 10307 / IC-167)</name>
    <dbReference type="NCBI Taxonomy" id="397948"/>
    <lineage>
        <taxon>Archaea</taxon>
        <taxon>Thermoproteota</taxon>
        <taxon>Thermoprotei</taxon>
        <taxon>Thermoproteales</taxon>
        <taxon>Thermoproteaceae</taxon>
        <taxon>Caldivirga</taxon>
    </lineage>
</organism>
<dbReference type="InterPro" id="IPR005502">
    <property type="entry name" value="Ribosyl_crysJ1"/>
</dbReference>
<keyword evidence="3" id="KW-1185">Reference proteome</keyword>
<dbReference type="STRING" id="397948.Cmaq_0700"/>
<proteinExistence type="predicted"/>